<feature type="domain" description="Phosphatidic acid phosphatase type 2/haloperoxidase" evidence="3">
    <location>
        <begin position="111"/>
        <end position="225"/>
    </location>
</feature>
<evidence type="ECO:0000313" key="5">
    <source>
        <dbReference type="Proteomes" id="UP000320496"/>
    </source>
</evidence>
<dbReference type="InterPro" id="IPR000326">
    <property type="entry name" value="PAP2/HPO"/>
</dbReference>
<keyword evidence="5" id="KW-1185">Reference proteome</keyword>
<evidence type="ECO:0000313" key="4">
    <source>
        <dbReference type="EMBL" id="QDU37505.1"/>
    </source>
</evidence>
<feature type="transmembrane region" description="Helical" evidence="2">
    <location>
        <begin position="153"/>
        <end position="172"/>
    </location>
</feature>
<feature type="transmembrane region" description="Helical" evidence="2">
    <location>
        <begin position="21"/>
        <end position="39"/>
    </location>
</feature>
<feature type="transmembrane region" description="Helical" evidence="2">
    <location>
        <begin position="210"/>
        <end position="228"/>
    </location>
</feature>
<dbReference type="EMBL" id="CP036275">
    <property type="protein sequence ID" value="QDU37505.1"/>
    <property type="molecule type" value="Genomic_DNA"/>
</dbReference>
<evidence type="ECO:0000256" key="1">
    <source>
        <dbReference type="SAM" id="MobiDB-lite"/>
    </source>
</evidence>
<keyword evidence="2" id="KW-1133">Transmembrane helix</keyword>
<feature type="region of interest" description="Disordered" evidence="1">
    <location>
        <begin position="239"/>
        <end position="286"/>
    </location>
</feature>
<evidence type="ECO:0000256" key="2">
    <source>
        <dbReference type="SAM" id="Phobius"/>
    </source>
</evidence>
<dbReference type="SUPFAM" id="SSF48317">
    <property type="entry name" value="Acid phosphatase/Vanadium-dependent haloperoxidase"/>
    <property type="match status" value="1"/>
</dbReference>
<feature type="compositionally biased region" description="Basic and acidic residues" evidence="1">
    <location>
        <begin position="272"/>
        <end position="286"/>
    </location>
</feature>
<keyword evidence="2" id="KW-0812">Transmembrane</keyword>
<sequence length="286" mass="31426">MNSLRPTERCRQWMTWLGRNELSTLISFVLLAAGVWGFVELTDDVLEGETQSLDRTVLLAMRTADDVTDPIGPKWVEELGRDFTALGGVGVLTMITIAVTGYLGLQRKGRAAVVVLVAVLGGLLVSQLLKWQFSRPRPDLVPHGSFVYTSSFPSGHAMMSAATYLTLGALLARVHADRRLKAYFLILAALLTLCVGTSRVYLGVHWPTDVLAGWTLGSCWAILCWLIARRLQREGEMEDAGTSGLLEEGTETERPQQSHEVTQRSAAGHTAGETRKHADSHRRIDS</sequence>
<dbReference type="KEGG" id="mri:Mal4_18190"/>
<dbReference type="Pfam" id="PF01569">
    <property type="entry name" value="PAP2"/>
    <property type="match status" value="1"/>
</dbReference>
<gene>
    <name evidence="4" type="ORF">Mal4_18190</name>
</gene>
<organism evidence="4 5">
    <name type="scientific">Maioricimonas rarisocia</name>
    <dbReference type="NCBI Taxonomy" id="2528026"/>
    <lineage>
        <taxon>Bacteria</taxon>
        <taxon>Pseudomonadati</taxon>
        <taxon>Planctomycetota</taxon>
        <taxon>Planctomycetia</taxon>
        <taxon>Planctomycetales</taxon>
        <taxon>Planctomycetaceae</taxon>
        <taxon>Maioricimonas</taxon>
    </lineage>
</organism>
<dbReference type="PANTHER" id="PTHR14969">
    <property type="entry name" value="SPHINGOSINE-1-PHOSPHATE PHOSPHOHYDROLASE"/>
    <property type="match status" value="1"/>
</dbReference>
<dbReference type="Proteomes" id="UP000320496">
    <property type="component" value="Chromosome"/>
</dbReference>
<feature type="transmembrane region" description="Helical" evidence="2">
    <location>
        <begin position="112"/>
        <end position="133"/>
    </location>
</feature>
<dbReference type="SMART" id="SM00014">
    <property type="entry name" value="acidPPc"/>
    <property type="match status" value="1"/>
</dbReference>
<feature type="transmembrane region" description="Helical" evidence="2">
    <location>
        <begin position="83"/>
        <end position="105"/>
    </location>
</feature>
<dbReference type="PANTHER" id="PTHR14969:SF13">
    <property type="entry name" value="AT30094P"/>
    <property type="match status" value="1"/>
</dbReference>
<name>A0A517Z4W7_9PLAN</name>
<reference evidence="4 5" key="1">
    <citation type="submission" date="2019-02" db="EMBL/GenBank/DDBJ databases">
        <title>Deep-cultivation of Planctomycetes and their phenomic and genomic characterization uncovers novel biology.</title>
        <authorList>
            <person name="Wiegand S."/>
            <person name="Jogler M."/>
            <person name="Boedeker C."/>
            <person name="Pinto D."/>
            <person name="Vollmers J."/>
            <person name="Rivas-Marin E."/>
            <person name="Kohn T."/>
            <person name="Peeters S.H."/>
            <person name="Heuer A."/>
            <person name="Rast P."/>
            <person name="Oberbeckmann S."/>
            <person name="Bunk B."/>
            <person name="Jeske O."/>
            <person name="Meyerdierks A."/>
            <person name="Storesund J.E."/>
            <person name="Kallscheuer N."/>
            <person name="Luecker S."/>
            <person name="Lage O.M."/>
            <person name="Pohl T."/>
            <person name="Merkel B.J."/>
            <person name="Hornburger P."/>
            <person name="Mueller R.-W."/>
            <person name="Bruemmer F."/>
            <person name="Labrenz M."/>
            <person name="Spormann A.M."/>
            <person name="Op den Camp H."/>
            <person name="Overmann J."/>
            <person name="Amann R."/>
            <person name="Jetten M.S.M."/>
            <person name="Mascher T."/>
            <person name="Medema M.H."/>
            <person name="Devos D.P."/>
            <person name="Kaster A.-K."/>
            <person name="Ovreas L."/>
            <person name="Rohde M."/>
            <person name="Galperin M.Y."/>
            <person name="Jogler C."/>
        </authorList>
    </citation>
    <scope>NUCLEOTIDE SEQUENCE [LARGE SCALE GENOMIC DNA]</scope>
    <source>
        <strain evidence="4 5">Mal4</strain>
    </source>
</reference>
<accession>A0A517Z4W7</accession>
<dbReference type="InterPro" id="IPR036938">
    <property type="entry name" value="PAP2/HPO_sf"/>
</dbReference>
<dbReference type="RefSeq" id="WP_197444244.1">
    <property type="nucleotide sequence ID" value="NZ_CP036275.1"/>
</dbReference>
<dbReference type="Gene3D" id="1.20.144.10">
    <property type="entry name" value="Phosphatidic acid phosphatase type 2/haloperoxidase"/>
    <property type="match status" value="2"/>
</dbReference>
<protein>
    <submittedName>
        <fullName evidence="4">Phosphatidylglycerophosphatase B</fullName>
    </submittedName>
</protein>
<keyword evidence="2" id="KW-0472">Membrane</keyword>
<dbReference type="AlphaFoldDB" id="A0A517Z4W7"/>
<dbReference type="CDD" id="cd03392">
    <property type="entry name" value="PAP2_like_2"/>
    <property type="match status" value="1"/>
</dbReference>
<proteinExistence type="predicted"/>
<feature type="transmembrane region" description="Helical" evidence="2">
    <location>
        <begin position="184"/>
        <end position="204"/>
    </location>
</feature>
<evidence type="ECO:0000259" key="3">
    <source>
        <dbReference type="SMART" id="SM00014"/>
    </source>
</evidence>